<evidence type="ECO:0000256" key="2">
    <source>
        <dbReference type="RuleBase" id="RU362080"/>
    </source>
</evidence>
<evidence type="ECO:0000256" key="1">
    <source>
        <dbReference type="ARBA" id="ARBA00009981"/>
    </source>
</evidence>
<dbReference type="NCBIfam" id="TIGR01552">
    <property type="entry name" value="phd_fam"/>
    <property type="match status" value="1"/>
</dbReference>
<dbReference type="InterPro" id="IPR051405">
    <property type="entry name" value="phD/YefM_antitoxin"/>
</dbReference>
<comment type="similarity">
    <text evidence="1 2">Belongs to the phD/YefM antitoxin family.</text>
</comment>
<dbReference type="RefSeq" id="WP_138131237.1">
    <property type="nucleotide sequence ID" value="NZ_VBWO01000008.1"/>
</dbReference>
<dbReference type="Proteomes" id="UP000309885">
    <property type="component" value="Unassembled WGS sequence"/>
</dbReference>
<dbReference type="SUPFAM" id="SSF143120">
    <property type="entry name" value="YefM-like"/>
    <property type="match status" value="1"/>
</dbReference>
<dbReference type="Pfam" id="PF02604">
    <property type="entry name" value="PhdYeFM_antitox"/>
    <property type="match status" value="1"/>
</dbReference>
<evidence type="ECO:0000313" key="4">
    <source>
        <dbReference type="Proteomes" id="UP000309885"/>
    </source>
</evidence>
<proteinExistence type="inferred from homology"/>
<sequence length="89" mass="10228">MDATSYSNFRQHLKDYMKRVNEDATPLLVTSKDPEDTIVVMSKRDFDANEETMYLLNNPELMARIKEGDAQVAAGKTKEHDLLTDFDDE</sequence>
<dbReference type="EMBL" id="VBWO01000008">
    <property type="protein sequence ID" value="TLF38918.1"/>
    <property type="molecule type" value="Genomic_DNA"/>
</dbReference>
<dbReference type="PANTHER" id="PTHR33713">
    <property type="entry name" value="ANTITOXIN YAFN-RELATED"/>
    <property type="match status" value="1"/>
</dbReference>
<reference evidence="3 4" key="1">
    <citation type="submission" date="2019-05" db="EMBL/GenBank/DDBJ databases">
        <title>Genome-based reclassification of Lactobacillus casei as Lactobacillus casei subsp. casei. subsp.nov., description of Lactobacillus casei subsp. zeae subsp. nov., and emended description of Lactobacillus casei.</title>
        <authorList>
            <person name="Huang C.-H."/>
        </authorList>
    </citation>
    <scope>NUCLEOTIDE SEQUENCE [LARGE SCALE GENOMIC DNA]</scope>
    <source>
        <strain evidence="3 4">CRBIP24.44</strain>
    </source>
</reference>
<gene>
    <name evidence="3" type="ORF">FEI15_09680</name>
</gene>
<dbReference type="Gene3D" id="1.10.1220.170">
    <property type="match status" value="1"/>
</dbReference>
<dbReference type="PANTHER" id="PTHR33713:SF6">
    <property type="entry name" value="ANTITOXIN YEFM"/>
    <property type="match status" value="1"/>
</dbReference>
<organism evidence="3 4">
    <name type="scientific">Lacticaseibacillus zeae</name>
    <name type="common">Lactobacillus zeae</name>
    <dbReference type="NCBI Taxonomy" id="57037"/>
    <lineage>
        <taxon>Bacteria</taxon>
        <taxon>Bacillati</taxon>
        <taxon>Bacillota</taxon>
        <taxon>Bacilli</taxon>
        <taxon>Lactobacillales</taxon>
        <taxon>Lactobacillaceae</taxon>
        <taxon>Lacticaseibacillus</taxon>
    </lineage>
</organism>
<comment type="function">
    <text evidence="2">Antitoxin component of a type II toxin-antitoxin (TA) system.</text>
</comment>
<dbReference type="InterPro" id="IPR006442">
    <property type="entry name" value="Antitoxin_Phd/YefM"/>
</dbReference>
<accession>A0A5R8LNX1</accession>
<dbReference type="InterPro" id="IPR036165">
    <property type="entry name" value="YefM-like_sf"/>
</dbReference>
<protein>
    <recommendedName>
        <fullName evidence="2">Antitoxin</fullName>
    </recommendedName>
</protein>
<dbReference type="Gene3D" id="3.40.1620.10">
    <property type="entry name" value="YefM-like domain"/>
    <property type="match status" value="1"/>
</dbReference>
<dbReference type="AlphaFoldDB" id="A0A5R8LNX1"/>
<comment type="caution">
    <text evidence="3">The sequence shown here is derived from an EMBL/GenBank/DDBJ whole genome shotgun (WGS) entry which is preliminary data.</text>
</comment>
<evidence type="ECO:0000313" key="3">
    <source>
        <dbReference type="EMBL" id="TLF38918.1"/>
    </source>
</evidence>
<name>A0A5R8LNX1_LACZE</name>